<proteinExistence type="inferred from homology"/>
<feature type="domain" description="Carrier" evidence="7">
    <location>
        <begin position="2671"/>
        <end position="2746"/>
    </location>
</feature>
<dbReference type="InterPro" id="IPR020802">
    <property type="entry name" value="TesA-like"/>
</dbReference>
<keyword evidence="3" id="KW-0596">Phosphopantetheine</keyword>
<dbReference type="SUPFAM" id="SSF53901">
    <property type="entry name" value="Thiolase-like"/>
    <property type="match status" value="1"/>
</dbReference>
<evidence type="ECO:0000259" key="8">
    <source>
        <dbReference type="PROSITE" id="PS52004"/>
    </source>
</evidence>
<dbReference type="InterPro" id="IPR025110">
    <property type="entry name" value="AMP-bd_C"/>
</dbReference>
<evidence type="ECO:0000256" key="1">
    <source>
        <dbReference type="ARBA" id="ARBA00001957"/>
    </source>
</evidence>
<dbReference type="Pfam" id="PF16197">
    <property type="entry name" value="KAsynt_C_assoc"/>
    <property type="match status" value="1"/>
</dbReference>
<evidence type="ECO:0000256" key="4">
    <source>
        <dbReference type="ARBA" id="ARBA00022553"/>
    </source>
</evidence>
<dbReference type="Gene3D" id="3.40.50.12780">
    <property type="entry name" value="N-terminal domain of ligase-like"/>
    <property type="match status" value="2"/>
</dbReference>
<dbReference type="PROSITE" id="PS50075">
    <property type="entry name" value="CARRIER"/>
    <property type="match status" value="2"/>
</dbReference>
<dbReference type="Pfam" id="PF00975">
    <property type="entry name" value="Thioesterase"/>
    <property type="match status" value="1"/>
</dbReference>
<dbReference type="InterPro" id="IPR000873">
    <property type="entry name" value="AMP-dep_synth/lig_dom"/>
</dbReference>
<dbReference type="CDD" id="cd00833">
    <property type="entry name" value="PKS"/>
    <property type="match status" value="1"/>
</dbReference>
<dbReference type="PROSITE" id="PS00012">
    <property type="entry name" value="PHOSPHOPANTETHEINE"/>
    <property type="match status" value="2"/>
</dbReference>
<evidence type="ECO:0000313" key="10">
    <source>
        <dbReference type="Proteomes" id="UP001183127"/>
    </source>
</evidence>
<evidence type="ECO:0000256" key="3">
    <source>
        <dbReference type="ARBA" id="ARBA00022450"/>
    </source>
</evidence>
<gene>
    <name evidence="9" type="ORF">RAH46_15490</name>
</gene>
<dbReference type="PANTHER" id="PTHR45527:SF1">
    <property type="entry name" value="FATTY ACID SYNTHASE"/>
    <property type="match status" value="1"/>
</dbReference>
<dbReference type="Pfam" id="PF00668">
    <property type="entry name" value="Condensation"/>
    <property type="match status" value="1"/>
</dbReference>
<dbReference type="InterPro" id="IPR016039">
    <property type="entry name" value="Thiolase-like"/>
</dbReference>
<dbReference type="InterPro" id="IPR020841">
    <property type="entry name" value="PKS_Beta-ketoAc_synthase_dom"/>
</dbReference>
<feature type="region of interest" description="Disordered" evidence="6">
    <location>
        <begin position="582"/>
        <end position="606"/>
    </location>
</feature>
<dbReference type="Gene3D" id="3.40.50.720">
    <property type="entry name" value="NAD(P)-binding Rossmann-like Domain"/>
    <property type="match status" value="1"/>
</dbReference>
<dbReference type="InterPro" id="IPR045851">
    <property type="entry name" value="AMP-bd_C_sf"/>
</dbReference>
<dbReference type="SUPFAM" id="SSF56801">
    <property type="entry name" value="Acetyl-CoA synthetase-like"/>
    <property type="match status" value="2"/>
</dbReference>
<dbReference type="Pfam" id="PF02801">
    <property type="entry name" value="Ketoacyl-synt_C"/>
    <property type="match status" value="1"/>
</dbReference>
<dbReference type="InterPro" id="IPR042099">
    <property type="entry name" value="ANL_N_sf"/>
</dbReference>
<dbReference type="Gene3D" id="3.40.47.10">
    <property type="match status" value="1"/>
</dbReference>
<evidence type="ECO:0000256" key="5">
    <source>
        <dbReference type="ARBA" id="ARBA00022679"/>
    </source>
</evidence>
<comment type="similarity">
    <text evidence="2">Belongs to the short-chain dehydrogenases/reductases (SDR) family.</text>
</comment>
<keyword evidence="4" id="KW-0597">Phosphoprotein</keyword>
<dbReference type="InterPro" id="IPR020806">
    <property type="entry name" value="PKS_PP-bd"/>
</dbReference>
<comment type="cofactor">
    <cofactor evidence="1">
        <name>pantetheine 4'-phosphate</name>
        <dbReference type="ChEBI" id="CHEBI:47942"/>
    </cofactor>
</comment>
<protein>
    <submittedName>
        <fullName evidence="9">Non-ribosomal peptide synthetase</fullName>
    </submittedName>
</protein>
<name>A0ABY9QJ83_9PSED</name>
<dbReference type="Pfam" id="PF13193">
    <property type="entry name" value="AMP-binding_C"/>
    <property type="match status" value="2"/>
</dbReference>
<dbReference type="SMART" id="SM00822">
    <property type="entry name" value="PKS_KR"/>
    <property type="match status" value="1"/>
</dbReference>
<dbReference type="SMART" id="SM00823">
    <property type="entry name" value="PKS_PP"/>
    <property type="match status" value="3"/>
</dbReference>
<dbReference type="Pfam" id="PF00501">
    <property type="entry name" value="AMP-binding"/>
    <property type="match status" value="2"/>
</dbReference>
<feature type="domain" description="Ketosynthase family 3 (KS3)" evidence="8">
    <location>
        <begin position="1642"/>
        <end position="2051"/>
    </location>
</feature>
<dbReference type="Gene3D" id="3.40.50.1820">
    <property type="entry name" value="alpha/beta hydrolase"/>
    <property type="match status" value="1"/>
</dbReference>
<evidence type="ECO:0000256" key="2">
    <source>
        <dbReference type="ARBA" id="ARBA00006484"/>
    </source>
</evidence>
<dbReference type="PROSITE" id="PS52004">
    <property type="entry name" value="KS3_2"/>
    <property type="match status" value="1"/>
</dbReference>
<dbReference type="Gene3D" id="3.30.559.10">
    <property type="entry name" value="Chloramphenicol acetyltransferase-like domain"/>
    <property type="match status" value="1"/>
</dbReference>
<dbReference type="Pfam" id="PF00109">
    <property type="entry name" value="ketoacyl-synt"/>
    <property type="match status" value="1"/>
</dbReference>
<keyword evidence="5" id="KW-0808">Transferase</keyword>
<dbReference type="InterPro" id="IPR032821">
    <property type="entry name" value="PKS_assoc"/>
</dbReference>
<dbReference type="CDD" id="cd08953">
    <property type="entry name" value="KR_2_SDR_x"/>
    <property type="match status" value="1"/>
</dbReference>
<dbReference type="InterPro" id="IPR029058">
    <property type="entry name" value="AB_hydrolase_fold"/>
</dbReference>
<evidence type="ECO:0000259" key="7">
    <source>
        <dbReference type="PROSITE" id="PS50075"/>
    </source>
</evidence>
<dbReference type="Pfam" id="PF08659">
    <property type="entry name" value="KR"/>
    <property type="match status" value="1"/>
</dbReference>
<accession>A0ABY9QJ83</accession>
<feature type="domain" description="Carrier" evidence="7">
    <location>
        <begin position="1554"/>
        <end position="1628"/>
    </location>
</feature>
<dbReference type="InterPro" id="IPR023213">
    <property type="entry name" value="CAT-like_dom_sf"/>
</dbReference>
<dbReference type="Gene3D" id="3.30.559.30">
    <property type="entry name" value="Nonribosomal peptide synthetase, condensation domain"/>
    <property type="match status" value="1"/>
</dbReference>
<dbReference type="Pfam" id="PF00550">
    <property type="entry name" value="PP-binding"/>
    <property type="match status" value="3"/>
</dbReference>
<dbReference type="InterPro" id="IPR057326">
    <property type="entry name" value="KR_dom"/>
</dbReference>
<dbReference type="Gene3D" id="1.10.1200.10">
    <property type="entry name" value="ACP-like"/>
    <property type="match status" value="3"/>
</dbReference>
<dbReference type="InterPro" id="IPR010071">
    <property type="entry name" value="AA_adenyl_dom"/>
</dbReference>
<dbReference type="InterPro" id="IPR001031">
    <property type="entry name" value="Thioesterase"/>
</dbReference>
<dbReference type="SMART" id="SM00824">
    <property type="entry name" value="PKS_TE"/>
    <property type="match status" value="1"/>
</dbReference>
<evidence type="ECO:0000313" key="9">
    <source>
        <dbReference type="EMBL" id="WMW03741.1"/>
    </source>
</evidence>
<dbReference type="NCBIfam" id="TIGR01733">
    <property type="entry name" value="AA-adenyl-dom"/>
    <property type="match status" value="1"/>
</dbReference>
<keyword evidence="10" id="KW-1185">Reference proteome</keyword>
<dbReference type="EMBL" id="CP132921">
    <property type="protein sequence ID" value="WMW03741.1"/>
    <property type="molecule type" value="Genomic_DNA"/>
</dbReference>
<dbReference type="SUPFAM" id="SSF53474">
    <property type="entry name" value="alpha/beta-Hydrolases"/>
    <property type="match status" value="1"/>
</dbReference>
<dbReference type="SUPFAM" id="SSF51735">
    <property type="entry name" value="NAD(P)-binding Rossmann-fold domains"/>
    <property type="match status" value="2"/>
</dbReference>
<dbReference type="InterPro" id="IPR009081">
    <property type="entry name" value="PP-bd_ACP"/>
</dbReference>
<dbReference type="CDD" id="cd12117">
    <property type="entry name" value="A_NRPS_Srf_like"/>
    <property type="match status" value="1"/>
</dbReference>
<dbReference type="InterPro" id="IPR013968">
    <property type="entry name" value="PKS_KR"/>
</dbReference>
<dbReference type="InterPro" id="IPR036736">
    <property type="entry name" value="ACP-like_sf"/>
</dbReference>
<dbReference type="SUPFAM" id="SSF47336">
    <property type="entry name" value="ACP-like"/>
    <property type="match status" value="3"/>
</dbReference>
<sequence length="3011" mass="326603">MMSVFQETVLARFAAQVRRDPQALAVIDQQVHLSYAELASASERIARGLKARGLLPGQALALYLPRGWQWAAALLGALKAGAVVMPLDRASPAERRALMLADADCVGVLSLADAPQGLPGPWEASVEALLDHPDEPAQPLAGTFAEVMCLFYTSGTTGVPKGVEVGERGVLRLAQAGSYIDIQQGDRFVCLSNPAFDACSFELWAPLLNGGCCVMVADDDLLDARRLAQVLETQRVDTLFITVSLFNTLNAQYPACFASLRQVLTGGEQVSPVAVRAWYQANPDSACRLFNVYGPTECTTFALCHPIARDFAADTVPIGQPLPDTGMRVLDAQQQPVAPGEIGELYLSGSGVARGYRNRPEETARCFVRLPALEGGDEVHYRTGDLVRVNPEGQVECLGRVDRQVKVRGFRIEPGEVEQCLLEHPQVAQAYVCSRRQAAEDHQLLAFVVPREALDYREFDAYLRARLAPWMRPHHLFQVPRLPLTANGKIDQGSLLAQAGAPWRPAVEEGGYSPALAWLLEQARTLLGQPAIGGQDDWLGSGGDSLQAMRLRSAIRGRWEQEISIATLLAEPFAALAERLEQGQGASPDYPPAPAPSSALRGPASAEQRRLWLEQQRVPGSTAYNVPLVLHLAAGAEPQALAEALRRLVARHPALRTAFVAGNDGPEQVVTEQAAVCRVLAPGALGQDNWQAFASLVFDEPFDLASPTLLRAWVAPHADGSCRLLLNLHHIVTDGWSMNLLFEDLAGLYQDALQGCDRAAPTQVLNTLDFAQWQRQWSVTPHYREQRRALAALHARHGEATPARQAMGPASSEGRLYRQPLGERRSAALERFCAQQRMTRFEVLFSVFAWSLHALAGCDRPRIASPVANRPLAEFEACVGMFANTVLIPTDVRGAQSLGEQLRRQTATVREVLALQDVALADLVEDLRLSTGQALFDYLFVLENTDYARLADAPLRATLAPHPAPQAKCPLSLLVVGGDGPLECWWEYQCSHFDSRQVAALDALVHRGLDLLLENPQASLDTLVAPYRLGLPPASEGATLPLPFATVADWFEHQVHETPEATALVAGQRRLSYAELDALAATLAATLSNQHTGDGAPNMVLFLAPSVEHVVALLALAKLNITAVPLDPNYPVAVQRQVLAQACPRCVLFSGATEAALQALGVEALARHRVDLQAAPQDLQRPRHHGERPLYTLFTSGSTGIPKGVQVPDRTLCNLLHWQRNAGQLPARSVTLQFSMLSFDVAFQELFGTLCGGGCYHLIEPRWRQDAQALLAYIQQAGIERLYLPFVALQHLAQAAVAQGRYPQTLREVVTAGEQLLCTEALRTWFAGLPRASLFNHYGPTETHVISACRLPSQVGDWPLRAPIGRAIDNARLLLVDAQDHPVPTGTQGYLLVAGAMVTRCYLGETALNTERFVELPQADGSRCLYYRTGDLAWVDAQGCLHYVGRDDQQVKLSGHRLELGQVEAALMGLEAVANAVVTVQGEPARLTAYLQLSGTAPSVQDLDRLVARQLPAHVRIDQYRRLDAWPRTPSGKVDRKALAGQGEVLQRQHPVAALSNPLERQLATLFREVIGHAIEPEQTFFEAGATSLGLMRLHTRYTQALPRAPSMAELFEHVTIRRLAAHLGRTEGAPVRREQPGEAGEAAMAIIGMAVNVAGARNLGEFWAMVQGNALGIEHFAAAEGLVGARSQLQGMLDFDPEYFGISRQEARLMDPQQRHLLMACVQALQHAAIVPSADGPRIGLVASCGETTYFQQMLRECGEGELPDGFQLALHHDKDFLATKAAYHLDLTGPALSVQAACGSSLIGVHLACNLLRQGDSEVMLAAGVLIDPTLSEGYRHRSQHIFSRDGLCRPFSEDASGTLGASGYGVVVLKPLARAQADGDRIYAVVEGSALNNDGHGKMSYTAPSVAGQGAVIARALAKAGVAGADIGYVEAHGTGTLLGDPIEVAALAQAFGEAPAGTCALASVKSQVGHLGAAAGVVGLIRATLAVYHGVIPPNLGFSRINPQIDLARSPFHIPTTARPWPSGRRRMAGVSSFGIGGTNAHVIVGAAQGEAQNRDDVVPLLLLSAHSRTALERDVLVVGGWLQANPEQVPAVLGHLQAGRRQARWRFAVPYRAGDDLPLSAIREVAASQVRLKASEHSPQALLEAWYDGAHIEWAQRLAPPPWDLPPSSFDLETYRFQSLGVPERKPLADWFHQRQWQRMWRMAGPAPQATVRQTLVVCSHAAADETLLGTLGAAYRRVVHVRAGDGYRQLAANHFELDVLDAQALTRLLAELPGDLDWLHALPLSVGGAVDERSLATAQWACLDTPCSLMQAWGQAPRDANLRLWLLSWQACPVQGAVARPELTALAGATEVVPQEYPVRCHWLDCPSPSLLEHAKPVAALLAEPDALPRRMALRDGYLWQPRLVPSPLPLAAPNTLPDHGTFLILGGGGIGRTLCQHLLRAPGRRVVLLSRSATWPEAWQVDRERVEWLQADLADLMRWPQVLEHLAQRYERFDGVIHAAGVGAGSLIRQRDAERMASAMAAKTRGMLAVEALIARMNPGFVLYCSSMSALFGGAGHLDYAAASGVLDGFSHYRAPGDQGCLRLGINWDIWRETGMATEASGNDAAHQQHLKVGLSTQEGCEVFDRAMTAQLPQVLVSTTALAHARRFYPVRHGAVTAPVEVPPKQDALPARLRDCLCQWLGVDALQDDASLYDLGADSLTLLDLIDELQRATGVVVQLSQFSPTVSLREVLALVGNDPGQAERAGDPWHKALRIDPWHKGRAHQWLYLIHPVGGDVQAYRELAAALHPDLEVRVIADPVLRQPELPNISLEARAALYLDAIQAELPDGASWRLVGWSFGAWVAQAMCALARDTGLELPALYLIDPPAPDAGTELKAIDEGQIQRVFEREFALRNGETDGARYLERLVACCRNNLASMLGHVPGVQAETTGQLFIATQPNPYGIGSGWQAQDLCQAWQALLPGLRNWVALDTDHYGIVSGPWARKIAEAINSDLLAREEGVHGR</sequence>
<dbReference type="Gene3D" id="1.10.1240.100">
    <property type="match status" value="1"/>
</dbReference>
<dbReference type="Gene3D" id="3.30.300.30">
    <property type="match status" value="2"/>
</dbReference>
<dbReference type="InterPro" id="IPR014030">
    <property type="entry name" value="Ketoacyl_synth_N"/>
</dbReference>
<evidence type="ECO:0000256" key="6">
    <source>
        <dbReference type="SAM" id="MobiDB-lite"/>
    </source>
</evidence>
<organism evidence="9 10">
    <name type="scientific">Pseudomonas entomophila</name>
    <dbReference type="NCBI Taxonomy" id="312306"/>
    <lineage>
        <taxon>Bacteria</taxon>
        <taxon>Pseudomonadati</taxon>
        <taxon>Pseudomonadota</taxon>
        <taxon>Gammaproteobacteria</taxon>
        <taxon>Pseudomonadales</taxon>
        <taxon>Pseudomonadaceae</taxon>
        <taxon>Pseudomonas</taxon>
    </lineage>
</organism>
<reference evidence="9 10" key="1">
    <citation type="submission" date="2023-08" db="EMBL/GenBank/DDBJ databases">
        <title>Complete Genome Sequence of Pseudomonas entomophila TVIN A01.</title>
        <authorList>
            <person name="Shelke T."/>
            <person name="Mahar N.S."/>
            <person name="Gupta I."/>
            <person name="Gupta V."/>
        </authorList>
    </citation>
    <scope>NUCLEOTIDE SEQUENCE [LARGE SCALE GENOMIC DNA]</scope>
    <source>
        <strain evidence="9 10">TVIN-A01</strain>
    </source>
</reference>
<dbReference type="InterPro" id="IPR006162">
    <property type="entry name" value="Ppantetheine_attach_site"/>
</dbReference>
<dbReference type="PANTHER" id="PTHR45527">
    <property type="entry name" value="NONRIBOSOMAL PEPTIDE SYNTHETASE"/>
    <property type="match status" value="1"/>
</dbReference>
<feature type="compositionally biased region" description="Low complexity" evidence="6">
    <location>
        <begin position="596"/>
        <end position="606"/>
    </location>
</feature>
<dbReference type="InterPro" id="IPR036291">
    <property type="entry name" value="NAD(P)-bd_dom_sf"/>
</dbReference>
<dbReference type="SUPFAM" id="SSF52777">
    <property type="entry name" value="CoA-dependent acyltransferases"/>
    <property type="match status" value="2"/>
</dbReference>
<dbReference type="InterPro" id="IPR001242">
    <property type="entry name" value="Condensation_dom"/>
</dbReference>
<dbReference type="SMART" id="SM00825">
    <property type="entry name" value="PKS_KS"/>
    <property type="match status" value="1"/>
</dbReference>
<dbReference type="Proteomes" id="UP001183127">
    <property type="component" value="Chromosome"/>
</dbReference>
<dbReference type="InterPro" id="IPR014031">
    <property type="entry name" value="Ketoacyl_synth_C"/>
</dbReference>